<dbReference type="InterPro" id="IPR029151">
    <property type="entry name" value="Sensor-like_sf"/>
</dbReference>
<dbReference type="GeneID" id="93810527"/>
<dbReference type="Proteomes" id="UP000254069">
    <property type="component" value="Unassembled WGS sequence"/>
</dbReference>
<evidence type="ECO:0000313" key="11">
    <source>
        <dbReference type="EMBL" id="SUI77316.1"/>
    </source>
</evidence>
<evidence type="ECO:0000313" key="12">
    <source>
        <dbReference type="Proteomes" id="UP000254069"/>
    </source>
</evidence>
<evidence type="ECO:0000256" key="4">
    <source>
        <dbReference type="ARBA" id="ARBA00022741"/>
    </source>
</evidence>
<dbReference type="Gene3D" id="3.30.70.270">
    <property type="match status" value="1"/>
</dbReference>
<dbReference type="SUPFAM" id="SSF103190">
    <property type="entry name" value="Sensory domain-like"/>
    <property type="match status" value="2"/>
</dbReference>
<dbReference type="InterPro" id="IPR035965">
    <property type="entry name" value="PAS-like_dom_sf"/>
</dbReference>
<evidence type="ECO:0000256" key="7">
    <source>
        <dbReference type="ARBA" id="ARBA00023012"/>
    </source>
</evidence>
<gene>
    <name evidence="11" type="ORF">NCTC10738_02586</name>
    <name evidence="10" type="ORF">TUM17379_33860</name>
</gene>
<keyword evidence="7" id="KW-0902">Two-component regulatory system</keyword>
<evidence type="ECO:0000256" key="2">
    <source>
        <dbReference type="ARBA" id="ARBA00022553"/>
    </source>
</evidence>
<dbReference type="AlphaFoldDB" id="A0A380ACI8"/>
<keyword evidence="2" id="KW-0597">Phosphoprotein</keyword>
<evidence type="ECO:0000256" key="5">
    <source>
        <dbReference type="ARBA" id="ARBA00022777"/>
    </source>
</evidence>
<keyword evidence="8" id="KW-0472">Membrane</keyword>
<evidence type="ECO:0000313" key="10">
    <source>
        <dbReference type="EMBL" id="BCV46368.1"/>
    </source>
</evidence>
<dbReference type="Proteomes" id="UP000825078">
    <property type="component" value="Chromosome"/>
</dbReference>
<dbReference type="Gene3D" id="3.30.450.20">
    <property type="entry name" value="PAS domain"/>
    <property type="match status" value="2"/>
</dbReference>
<keyword evidence="8" id="KW-1133">Transmembrane helix</keyword>
<evidence type="ECO:0000256" key="6">
    <source>
        <dbReference type="ARBA" id="ARBA00022840"/>
    </source>
</evidence>
<dbReference type="EMBL" id="AP024613">
    <property type="protein sequence ID" value="BCV46368.1"/>
    <property type="molecule type" value="Genomic_DNA"/>
</dbReference>
<dbReference type="RefSeq" id="WP_025008993.1">
    <property type="nucleotide sequence ID" value="NZ_AP024610.1"/>
</dbReference>
<keyword evidence="12" id="KW-1185">Reference proteome</keyword>
<reference evidence="11 12" key="1">
    <citation type="submission" date="2018-06" db="EMBL/GenBank/DDBJ databases">
        <authorList>
            <consortium name="Pathogen Informatics"/>
            <person name="Doyle S."/>
        </authorList>
    </citation>
    <scope>NUCLEOTIDE SEQUENCE [LARGE SCALE GENOMIC DNA]</scope>
    <source>
        <strain evidence="11 12">NCTC10738</strain>
    </source>
</reference>
<dbReference type="CDD" id="cd00130">
    <property type="entry name" value="PAS"/>
    <property type="match status" value="1"/>
</dbReference>
<feature type="transmembrane region" description="Helical" evidence="8">
    <location>
        <begin position="27"/>
        <end position="49"/>
    </location>
</feature>
<keyword evidence="3" id="KW-0808">Transferase</keyword>
<proteinExistence type="predicted"/>
<protein>
    <submittedName>
        <fullName evidence="10">Diguanylate cyclase</fullName>
    </submittedName>
    <submittedName>
        <fullName evidence="11">Signal transduction histidine kinase involved in nitrogen fixation and metabolism regulation</fullName>
    </submittedName>
</protein>
<sequence>MFKKNTGLKDTPLLISAQGIHWSRQRLLAVASQLSMLVITVILITNVLITLGERRLQEEWAVQRYSELQTVGALLADKISFQQFRTQMFAKSEYLRQYLDNPGHKEYQRLMTSWDSLKRSTPELLDLALFDADGKFRIATSNTFGSMSMPPALLGNKRNLGGQEIYTSALEFAPIDGRLEPYIYQLAWLENQDQSVRGYLVTYNSMLQMLQAIKPAFSSNASPLLLFDNQGLLYAGASDLDPLARLPETMGSSIRQSYPALWSKMARSNFGQFHGEDATFVYLKVQLASQNDTKREYLLLSYIRNHDIASRFFQWRNILLACAAILTILATAVILLTHMFRLEQRARQNSIELARGLFRSNLGCVLVNPSGRIVSANATAARTLQLEQDELPDRSLQRILQLEDELYSSMKQQLADAGEWRGEVQLESLDNAQLRLHIRRYNASSQTYLLITFEDIGELKQAQQEAFLSKLLTGSNVATALTTPSGQLLKVNEAFDKLMQLNGDLSHSLAALLENDLGNQWQRISQLVSMQGQWQGQILCTHSHGSCLQATLKGYLDEDGEIEYLVCTLEQATPRGKIEASGDLVPHRSTILVNLRDLDRYFKSMSEEEKLQASLLLMDISPEGMLSHMSDIGQLENRQHEVEMQLLRDLPNSYQMSHWQLGKLIIILPETDANQAHHYAVKALANLGENGLAEGISIGIAAYLPGQSLEQFLGNAEVALKRAKQTGEQNICQAYTRQL</sequence>
<reference evidence="10" key="2">
    <citation type="submission" date="2021-05" db="EMBL/GenBank/DDBJ databases">
        <title>Molecular characterization for Shewanella algae harboring chromosomal blaOXA-55-like strains isolated from clinical and environment sample.</title>
        <authorList>
            <person name="Ohama Y."/>
            <person name="Aoki K."/>
            <person name="Harada S."/>
            <person name="Moriya K."/>
            <person name="Ishii Y."/>
            <person name="Tateda K."/>
        </authorList>
    </citation>
    <scope>NUCLEOTIDE SEQUENCE</scope>
    <source>
        <strain evidence="10">TUM17379</strain>
    </source>
</reference>
<keyword evidence="4" id="KW-0547">Nucleotide-binding</keyword>
<dbReference type="GO" id="GO:0016020">
    <property type="term" value="C:membrane"/>
    <property type="evidence" value="ECO:0007669"/>
    <property type="project" value="UniProtKB-SubCell"/>
</dbReference>
<accession>A0A3G4URC0</accession>
<comment type="subcellular location">
    <subcellularLocation>
        <location evidence="1">Membrane</location>
    </subcellularLocation>
</comment>
<dbReference type="EMBL" id="UGYO01000001">
    <property type="protein sequence ID" value="SUI77316.1"/>
    <property type="molecule type" value="Genomic_DNA"/>
</dbReference>
<keyword evidence="5 11" id="KW-0418">Kinase</keyword>
<feature type="transmembrane region" description="Helical" evidence="8">
    <location>
        <begin position="318"/>
        <end position="340"/>
    </location>
</feature>
<organism evidence="11 12">
    <name type="scientific">Shewanella algae</name>
    <dbReference type="NCBI Taxonomy" id="38313"/>
    <lineage>
        <taxon>Bacteria</taxon>
        <taxon>Pseudomonadati</taxon>
        <taxon>Pseudomonadota</taxon>
        <taxon>Gammaproteobacteria</taxon>
        <taxon>Alteromonadales</taxon>
        <taxon>Shewanellaceae</taxon>
        <taxon>Shewanella</taxon>
    </lineage>
</organism>
<dbReference type="InterPro" id="IPR043128">
    <property type="entry name" value="Rev_trsase/Diguanyl_cyclase"/>
</dbReference>
<dbReference type="SUPFAM" id="SSF55073">
    <property type="entry name" value="Nucleotide cyclase"/>
    <property type="match status" value="1"/>
</dbReference>
<evidence type="ECO:0000256" key="8">
    <source>
        <dbReference type="SAM" id="Phobius"/>
    </source>
</evidence>
<keyword evidence="6" id="KW-0067">ATP-binding</keyword>
<dbReference type="InterPro" id="IPR029787">
    <property type="entry name" value="Nucleotide_cyclase"/>
</dbReference>
<dbReference type="Pfam" id="PF13426">
    <property type="entry name" value="PAS_9"/>
    <property type="match status" value="2"/>
</dbReference>
<evidence type="ECO:0000256" key="3">
    <source>
        <dbReference type="ARBA" id="ARBA00022679"/>
    </source>
</evidence>
<dbReference type="PROSITE" id="PS50887">
    <property type="entry name" value="GGDEF"/>
    <property type="match status" value="1"/>
</dbReference>
<dbReference type="GO" id="GO:0005524">
    <property type="term" value="F:ATP binding"/>
    <property type="evidence" value="ECO:0007669"/>
    <property type="project" value="UniProtKB-KW"/>
</dbReference>
<evidence type="ECO:0000259" key="9">
    <source>
        <dbReference type="PROSITE" id="PS50887"/>
    </source>
</evidence>
<dbReference type="SUPFAM" id="SSF55785">
    <property type="entry name" value="PYP-like sensor domain (PAS domain)"/>
    <property type="match status" value="2"/>
</dbReference>
<accession>A0A380ACI8</accession>
<dbReference type="GO" id="GO:0016301">
    <property type="term" value="F:kinase activity"/>
    <property type="evidence" value="ECO:0007669"/>
    <property type="project" value="UniProtKB-KW"/>
</dbReference>
<dbReference type="GO" id="GO:0000160">
    <property type="term" value="P:phosphorelay signal transduction system"/>
    <property type="evidence" value="ECO:0007669"/>
    <property type="project" value="UniProtKB-KW"/>
</dbReference>
<dbReference type="PANTHER" id="PTHR44757:SF2">
    <property type="entry name" value="BIOFILM ARCHITECTURE MAINTENANCE PROTEIN MBAA"/>
    <property type="match status" value="1"/>
</dbReference>
<feature type="domain" description="GGDEF" evidence="9">
    <location>
        <begin position="611"/>
        <end position="736"/>
    </location>
</feature>
<dbReference type="InterPro" id="IPR000014">
    <property type="entry name" value="PAS"/>
</dbReference>
<dbReference type="InterPro" id="IPR052155">
    <property type="entry name" value="Biofilm_reg_signaling"/>
</dbReference>
<dbReference type="SMART" id="SM00091">
    <property type="entry name" value="PAS"/>
    <property type="match status" value="2"/>
</dbReference>
<evidence type="ECO:0000256" key="1">
    <source>
        <dbReference type="ARBA" id="ARBA00004370"/>
    </source>
</evidence>
<dbReference type="NCBIfam" id="TIGR00229">
    <property type="entry name" value="sensory_box"/>
    <property type="match status" value="1"/>
</dbReference>
<name>A0A380ACI8_9GAMM</name>
<keyword evidence="8" id="KW-0812">Transmembrane</keyword>
<dbReference type="InterPro" id="IPR000160">
    <property type="entry name" value="GGDEF_dom"/>
</dbReference>
<dbReference type="PANTHER" id="PTHR44757">
    <property type="entry name" value="DIGUANYLATE CYCLASE DGCP"/>
    <property type="match status" value="1"/>
</dbReference>